<evidence type="ECO:0000256" key="2">
    <source>
        <dbReference type="ARBA" id="ARBA00022737"/>
    </source>
</evidence>
<dbReference type="Gene3D" id="1.25.40.10">
    <property type="entry name" value="Tetratricopeptide repeat domain"/>
    <property type="match status" value="2"/>
</dbReference>
<dbReference type="InterPro" id="IPR002885">
    <property type="entry name" value="PPR_rpt"/>
</dbReference>
<proteinExistence type="inferred from homology"/>
<gene>
    <name evidence="5" type="ORF">SELMODRAFT_88115</name>
</gene>
<dbReference type="SUPFAM" id="SSF81901">
    <property type="entry name" value="HCP-like"/>
    <property type="match status" value="1"/>
</dbReference>
<evidence type="ECO:0000256" key="1">
    <source>
        <dbReference type="ARBA" id="ARBA00007626"/>
    </source>
</evidence>
<dbReference type="eggNOG" id="KOG4197">
    <property type="taxonomic scope" value="Eukaryota"/>
</dbReference>
<keyword evidence="6" id="KW-1185">Reference proteome</keyword>
<accession>D8R9L7</accession>
<dbReference type="Proteomes" id="UP000001514">
    <property type="component" value="Unassembled WGS sequence"/>
</dbReference>
<dbReference type="AlphaFoldDB" id="D8R9L7"/>
<feature type="repeat" description="PPR" evidence="3">
    <location>
        <begin position="150"/>
        <end position="187"/>
    </location>
</feature>
<reference evidence="5 6" key="1">
    <citation type="journal article" date="2011" name="Science">
        <title>The Selaginella genome identifies genetic changes associated with the evolution of vascular plants.</title>
        <authorList>
            <person name="Banks J.A."/>
            <person name="Nishiyama T."/>
            <person name="Hasebe M."/>
            <person name="Bowman J.L."/>
            <person name="Gribskov M."/>
            <person name="dePamphilis C."/>
            <person name="Albert V.A."/>
            <person name="Aono N."/>
            <person name="Aoyama T."/>
            <person name="Ambrose B.A."/>
            <person name="Ashton N.W."/>
            <person name="Axtell M.J."/>
            <person name="Barker E."/>
            <person name="Barker M.S."/>
            <person name="Bennetzen J.L."/>
            <person name="Bonawitz N.D."/>
            <person name="Chapple C."/>
            <person name="Cheng C."/>
            <person name="Correa L.G."/>
            <person name="Dacre M."/>
            <person name="DeBarry J."/>
            <person name="Dreyer I."/>
            <person name="Elias M."/>
            <person name="Engstrom E.M."/>
            <person name="Estelle M."/>
            <person name="Feng L."/>
            <person name="Finet C."/>
            <person name="Floyd S.K."/>
            <person name="Frommer W.B."/>
            <person name="Fujita T."/>
            <person name="Gramzow L."/>
            <person name="Gutensohn M."/>
            <person name="Harholt J."/>
            <person name="Hattori M."/>
            <person name="Heyl A."/>
            <person name="Hirai T."/>
            <person name="Hiwatashi Y."/>
            <person name="Ishikawa M."/>
            <person name="Iwata M."/>
            <person name="Karol K.G."/>
            <person name="Koehler B."/>
            <person name="Kolukisaoglu U."/>
            <person name="Kubo M."/>
            <person name="Kurata T."/>
            <person name="Lalonde S."/>
            <person name="Li K."/>
            <person name="Li Y."/>
            <person name="Litt A."/>
            <person name="Lyons E."/>
            <person name="Manning G."/>
            <person name="Maruyama T."/>
            <person name="Michael T.P."/>
            <person name="Mikami K."/>
            <person name="Miyazaki S."/>
            <person name="Morinaga S."/>
            <person name="Murata T."/>
            <person name="Mueller-Roeber B."/>
            <person name="Nelson D.R."/>
            <person name="Obara M."/>
            <person name="Oguri Y."/>
            <person name="Olmstead R.G."/>
            <person name="Onodera N."/>
            <person name="Petersen B.L."/>
            <person name="Pils B."/>
            <person name="Prigge M."/>
            <person name="Rensing S.A."/>
            <person name="Riano-Pachon D.M."/>
            <person name="Roberts A.W."/>
            <person name="Sato Y."/>
            <person name="Scheller H.V."/>
            <person name="Schulz B."/>
            <person name="Schulz C."/>
            <person name="Shakirov E.V."/>
            <person name="Shibagaki N."/>
            <person name="Shinohara N."/>
            <person name="Shippen D.E."/>
            <person name="Soerensen I."/>
            <person name="Sotooka R."/>
            <person name="Sugimoto N."/>
            <person name="Sugita M."/>
            <person name="Sumikawa N."/>
            <person name="Tanurdzic M."/>
            <person name="Theissen G."/>
            <person name="Ulvskov P."/>
            <person name="Wakazuki S."/>
            <person name="Weng J.K."/>
            <person name="Willats W.W."/>
            <person name="Wipf D."/>
            <person name="Wolf P.G."/>
            <person name="Yang L."/>
            <person name="Zimmer A.D."/>
            <person name="Zhu Q."/>
            <person name="Mitros T."/>
            <person name="Hellsten U."/>
            <person name="Loque D."/>
            <person name="Otillar R."/>
            <person name="Salamov A."/>
            <person name="Schmutz J."/>
            <person name="Shapiro H."/>
            <person name="Lindquist E."/>
            <person name="Lucas S."/>
            <person name="Rokhsar D."/>
            <person name="Grigoriev I.V."/>
        </authorList>
    </citation>
    <scope>NUCLEOTIDE SEQUENCE [LARGE SCALE GENOMIC DNA]</scope>
</reference>
<name>D8R9L7_SELML</name>
<dbReference type="HOGENOM" id="CLU_964427_0_0_1"/>
<dbReference type="PROSITE" id="PS51375">
    <property type="entry name" value="PPR"/>
    <property type="match status" value="6"/>
</dbReference>
<dbReference type="Pfam" id="PF17177">
    <property type="entry name" value="PPR_long"/>
    <property type="match status" value="1"/>
</dbReference>
<feature type="repeat" description="PPR" evidence="3">
    <location>
        <begin position="188"/>
        <end position="222"/>
    </location>
</feature>
<feature type="repeat" description="PPR" evidence="3">
    <location>
        <begin position="79"/>
        <end position="114"/>
    </location>
</feature>
<evidence type="ECO:0000259" key="4">
    <source>
        <dbReference type="Pfam" id="PF17177"/>
    </source>
</evidence>
<feature type="repeat" description="PPR" evidence="3">
    <location>
        <begin position="115"/>
        <end position="149"/>
    </location>
</feature>
<organism evidence="6">
    <name type="scientific">Selaginella moellendorffii</name>
    <name type="common">Spikemoss</name>
    <dbReference type="NCBI Taxonomy" id="88036"/>
    <lineage>
        <taxon>Eukaryota</taxon>
        <taxon>Viridiplantae</taxon>
        <taxon>Streptophyta</taxon>
        <taxon>Embryophyta</taxon>
        <taxon>Tracheophyta</taxon>
        <taxon>Lycopodiopsida</taxon>
        <taxon>Selaginellales</taxon>
        <taxon>Selaginellaceae</taxon>
        <taxon>Selaginella</taxon>
    </lineage>
</organism>
<dbReference type="InterPro" id="IPR011990">
    <property type="entry name" value="TPR-like_helical_dom_sf"/>
</dbReference>
<sequence length="289" mass="32457">MQLQNWFHLDPYLRIHIIDVLGKASSFDIAVQVFNHFIKISVKKDAGMYNALLHAFCKAGKLEAVDDLFRDMKQSIRPNHLSYNILMHSYVKAGHELTKVVSVFKEMYLRGVKASVASYNILIAACATGKQAWEARVFFSNMKKQDLEPNVITYSSLINVYVASGDVGNCAAALDVLREMVKAEVMPNVTTFSCLLHGYGQEGRIEEAMKIFQTMKDLGIEPSAITFNILMTMYSKSGHHALAQSCFHEMIESGLEPTYVSFLSLMYCFKSVGAYKEVTPFILFACACH</sequence>
<keyword evidence="2" id="KW-0677">Repeat</keyword>
<dbReference type="PANTHER" id="PTHR47447:SF28">
    <property type="entry name" value="PENTACOTRIPEPTIDE-REPEAT REGION OF PRORP DOMAIN-CONTAINING PROTEIN"/>
    <property type="match status" value="1"/>
</dbReference>
<dbReference type="InterPro" id="IPR033443">
    <property type="entry name" value="PROP1-like_PPR_dom"/>
</dbReference>
<feature type="repeat" description="PPR" evidence="3">
    <location>
        <begin position="223"/>
        <end position="257"/>
    </location>
</feature>
<comment type="similarity">
    <text evidence="1">Belongs to the PPR family. P subfamily.</text>
</comment>
<dbReference type="KEGG" id="smo:SELMODRAFT_88115"/>
<evidence type="ECO:0000313" key="5">
    <source>
        <dbReference type="EMBL" id="EFJ31174.1"/>
    </source>
</evidence>
<dbReference type="NCBIfam" id="TIGR00756">
    <property type="entry name" value="PPR"/>
    <property type="match status" value="5"/>
</dbReference>
<dbReference type="Pfam" id="PF13041">
    <property type="entry name" value="PPR_2"/>
    <property type="match status" value="1"/>
</dbReference>
<dbReference type="Gramene" id="EFJ31174">
    <property type="protein sequence ID" value="EFJ31174"/>
    <property type="gene ID" value="SELMODRAFT_88115"/>
</dbReference>
<protein>
    <recommendedName>
        <fullName evidence="4">PROP1-like PPR domain-containing protein</fullName>
    </recommendedName>
</protein>
<dbReference type="InParanoid" id="D8R9L7"/>
<evidence type="ECO:0000256" key="3">
    <source>
        <dbReference type="PROSITE-ProRule" id="PRU00708"/>
    </source>
</evidence>
<feature type="repeat" description="PPR" evidence="3">
    <location>
        <begin position="45"/>
        <end position="75"/>
    </location>
</feature>
<dbReference type="EMBL" id="GL377574">
    <property type="protein sequence ID" value="EFJ31174.1"/>
    <property type="molecule type" value="Genomic_DNA"/>
</dbReference>
<evidence type="ECO:0000313" key="6">
    <source>
        <dbReference type="Proteomes" id="UP000001514"/>
    </source>
</evidence>
<dbReference type="PANTHER" id="PTHR47447">
    <property type="entry name" value="OS03G0856100 PROTEIN"/>
    <property type="match status" value="1"/>
</dbReference>
<feature type="domain" description="PROP1-like PPR" evidence="4">
    <location>
        <begin position="96"/>
        <end position="256"/>
    </location>
</feature>